<dbReference type="AlphaFoldDB" id="A0A6V7PSN5"/>
<dbReference type="EMBL" id="LR862151">
    <property type="protein sequence ID" value="CAD1833775.1"/>
    <property type="molecule type" value="Genomic_DNA"/>
</dbReference>
<organism evidence="1">
    <name type="scientific">Ananas comosus var. bracteatus</name>
    <name type="common">red pineapple</name>
    <dbReference type="NCBI Taxonomy" id="296719"/>
    <lineage>
        <taxon>Eukaryota</taxon>
        <taxon>Viridiplantae</taxon>
        <taxon>Streptophyta</taxon>
        <taxon>Embryophyta</taxon>
        <taxon>Tracheophyta</taxon>
        <taxon>Spermatophyta</taxon>
        <taxon>Magnoliopsida</taxon>
        <taxon>Liliopsida</taxon>
        <taxon>Poales</taxon>
        <taxon>Bromeliaceae</taxon>
        <taxon>Bromelioideae</taxon>
        <taxon>Ananas</taxon>
    </lineage>
</organism>
<name>A0A6V7PSN5_ANACO</name>
<proteinExistence type="predicted"/>
<evidence type="ECO:0000313" key="1">
    <source>
        <dbReference type="EMBL" id="CAD1833775.1"/>
    </source>
</evidence>
<reference evidence="1" key="1">
    <citation type="submission" date="2020-07" db="EMBL/GenBank/DDBJ databases">
        <authorList>
            <person name="Lin J."/>
        </authorList>
    </citation>
    <scope>NUCLEOTIDE SEQUENCE</scope>
</reference>
<protein>
    <submittedName>
        <fullName evidence="1">Uncharacterized protein</fullName>
    </submittedName>
</protein>
<accession>A0A6V7PSN5</accession>
<sequence length="101" mass="10938">MVRCSSDRDDSRLNPQGHGVCYEDGPRAGCRPQQQHPAQLTLLIQLSSVGPGQAGRGLPAHQQADYLFRWSFDGKEVANLGGRTLDLDSGFIGDEVTTELA</sequence>
<gene>
    <name evidence="1" type="ORF">CB5_LOCUS16986</name>
</gene>